<gene>
    <name evidence="1" type="ORF">ACFPTO_23620</name>
</gene>
<sequence>MTRDGERWDQLSYHYYGTPFEYERIVGANPDVPITPALPGGLLLAIPVIATDELTGDLPPWMR</sequence>
<dbReference type="EMBL" id="JBHSMP010000038">
    <property type="protein sequence ID" value="MFC5431757.1"/>
    <property type="molecule type" value="Genomic_DNA"/>
</dbReference>
<dbReference type="Proteomes" id="UP001596103">
    <property type="component" value="Unassembled WGS sequence"/>
</dbReference>
<keyword evidence="2" id="KW-1185">Reference proteome</keyword>
<dbReference type="InterPro" id="IPR008861">
    <property type="entry name" value="GpX-like"/>
</dbReference>
<protein>
    <submittedName>
        <fullName evidence="1">Tail protein X</fullName>
    </submittedName>
</protein>
<organism evidence="1 2">
    <name type="scientific">Paraburkholderia denitrificans</name>
    <dbReference type="NCBI Taxonomy" id="694025"/>
    <lineage>
        <taxon>Bacteria</taxon>
        <taxon>Pseudomonadati</taxon>
        <taxon>Pseudomonadota</taxon>
        <taxon>Betaproteobacteria</taxon>
        <taxon>Burkholderiales</taxon>
        <taxon>Burkholderiaceae</taxon>
        <taxon>Paraburkholderia</taxon>
    </lineage>
</organism>
<reference evidence="2" key="1">
    <citation type="journal article" date="2019" name="Int. J. Syst. Evol. Microbiol.">
        <title>The Global Catalogue of Microorganisms (GCM) 10K type strain sequencing project: providing services to taxonomists for standard genome sequencing and annotation.</title>
        <authorList>
            <consortium name="The Broad Institute Genomics Platform"/>
            <consortium name="The Broad Institute Genome Sequencing Center for Infectious Disease"/>
            <person name="Wu L."/>
            <person name="Ma J."/>
        </authorList>
    </citation>
    <scope>NUCLEOTIDE SEQUENCE [LARGE SCALE GENOMIC DNA]</scope>
    <source>
        <strain evidence="2">CCUG 56042</strain>
    </source>
</reference>
<name>A0ABW0JEX9_9BURK</name>
<proteinExistence type="predicted"/>
<evidence type="ECO:0000313" key="1">
    <source>
        <dbReference type="EMBL" id="MFC5431757.1"/>
    </source>
</evidence>
<evidence type="ECO:0000313" key="2">
    <source>
        <dbReference type="Proteomes" id="UP001596103"/>
    </source>
</evidence>
<accession>A0ABW0JEX9</accession>
<comment type="caution">
    <text evidence="1">The sequence shown here is derived from an EMBL/GenBank/DDBJ whole genome shotgun (WGS) entry which is preliminary data.</text>
</comment>
<dbReference type="Pfam" id="PF05489">
    <property type="entry name" value="Phage_tail_X"/>
    <property type="match status" value="1"/>
</dbReference>